<organism evidence="1 2">
    <name type="scientific">Candidatus Methylobacter favarea</name>
    <dbReference type="NCBI Taxonomy" id="2707345"/>
    <lineage>
        <taxon>Bacteria</taxon>
        <taxon>Pseudomonadati</taxon>
        <taxon>Pseudomonadota</taxon>
        <taxon>Gammaproteobacteria</taxon>
        <taxon>Methylococcales</taxon>
        <taxon>Methylococcaceae</taxon>
        <taxon>Methylobacter</taxon>
    </lineage>
</organism>
<accession>A0A8S0WH15</accession>
<dbReference type="AlphaFoldDB" id="A0A8S0WH15"/>
<evidence type="ECO:0000313" key="1">
    <source>
        <dbReference type="EMBL" id="CAA9889499.1"/>
    </source>
</evidence>
<name>A0A8S0WH15_9GAMM</name>
<reference evidence="1 2" key="1">
    <citation type="submission" date="2020-02" db="EMBL/GenBank/DDBJ databases">
        <authorList>
            <person name="Hogendoorn C."/>
        </authorList>
    </citation>
    <scope>NUCLEOTIDE SEQUENCE [LARGE SCALE GENOMIC DNA]</scope>
    <source>
        <strain evidence="1">METHB21</strain>
    </source>
</reference>
<evidence type="ECO:0000313" key="2">
    <source>
        <dbReference type="Proteomes" id="UP000494216"/>
    </source>
</evidence>
<gene>
    <name evidence="1" type="ORF">METHB2_1080004</name>
</gene>
<protein>
    <submittedName>
        <fullName evidence="1">Uncharacterized protein</fullName>
    </submittedName>
</protein>
<dbReference type="Proteomes" id="UP000494216">
    <property type="component" value="Unassembled WGS sequence"/>
</dbReference>
<keyword evidence="2" id="KW-1185">Reference proteome</keyword>
<dbReference type="EMBL" id="CADCXN010000011">
    <property type="protein sequence ID" value="CAA9889499.1"/>
    <property type="molecule type" value="Genomic_DNA"/>
</dbReference>
<sequence length="50" mass="5626">MADGPGLAHKDTWFEVCELDGAWNGNVRVTTLKLADIRITHDWLMRVASD</sequence>
<comment type="caution">
    <text evidence="1">The sequence shown here is derived from an EMBL/GenBank/DDBJ whole genome shotgun (WGS) entry which is preliminary data.</text>
</comment>
<proteinExistence type="predicted"/>